<feature type="coiled-coil region" evidence="3">
    <location>
        <begin position="112"/>
        <end position="175"/>
    </location>
</feature>
<dbReference type="Pfam" id="PF25967">
    <property type="entry name" value="RND-MFP_C"/>
    <property type="match status" value="1"/>
</dbReference>
<dbReference type="Gene3D" id="1.10.287.470">
    <property type="entry name" value="Helix hairpin bin"/>
    <property type="match status" value="1"/>
</dbReference>
<dbReference type="Gene3D" id="2.40.420.20">
    <property type="match status" value="1"/>
</dbReference>
<proteinExistence type="predicted"/>
<dbReference type="GO" id="GO:0015562">
    <property type="term" value="F:efflux transmembrane transporter activity"/>
    <property type="evidence" value="ECO:0007669"/>
    <property type="project" value="TreeGrafter"/>
</dbReference>
<dbReference type="Gene3D" id="2.40.30.170">
    <property type="match status" value="1"/>
</dbReference>
<evidence type="ECO:0000313" key="7">
    <source>
        <dbReference type="EMBL" id="VAY88201.1"/>
    </source>
</evidence>
<dbReference type="EMBL" id="UOYP01000208">
    <property type="protein sequence ID" value="VAY88201.1"/>
    <property type="molecule type" value="Genomic_DNA"/>
</dbReference>
<protein>
    <submittedName>
        <fullName evidence="7">Multidrug resistance protein MdtA</fullName>
    </submittedName>
</protein>
<dbReference type="NCBIfam" id="TIGR01730">
    <property type="entry name" value="RND_mfp"/>
    <property type="match status" value="1"/>
</dbReference>
<evidence type="ECO:0000259" key="6">
    <source>
        <dbReference type="Pfam" id="PF25967"/>
    </source>
</evidence>
<dbReference type="InterPro" id="IPR058625">
    <property type="entry name" value="MdtA-like_BSH"/>
</dbReference>
<evidence type="ECO:0000259" key="4">
    <source>
        <dbReference type="Pfam" id="PF25876"/>
    </source>
</evidence>
<evidence type="ECO:0000256" key="2">
    <source>
        <dbReference type="ARBA" id="ARBA00022448"/>
    </source>
</evidence>
<gene>
    <name evidence="7" type="primary">mdtA</name>
    <name evidence="7" type="ORF">CARN8_2860003</name>
</gene>
<feature type="domain" description="Multidrug resistance protein MdtA-like alpha-helical hairpin" evidence="4">
    <location>
        <begin position="110"/>
        <end position="170"/>
    </location>
</feature>
<dbReference type="InterPro" id="IPR058627">
    <property type="entry name" value="MdtA-like_C"/>
</dbReference>
<dbReference type="Gene3D" id="2.40.50.100">
    <property type="match status" value="1"/>
</dbReference>
<accession>A0A3P3ZNG2</accession>
<feature type="domain" description="Multidrug resistance protein MdtA-like barrel-sandwich hybrid" evidence="5">
    <location>
        <begin position="74"/>
        <end position="209"/>
    </location>
</feature>
<dbReference type="InterPro" id="IPR058624">
    <property type="entry name" value="MdtA-like_HH"/>
</dbReference>
<feature type="domain" description="Multidrug resistance protein MdtA-like C-terminal permuted SH3" evidence="6">
    <location>
        <begin position="301"/>
        <end position="356"/>
    </location>
</feature>
<sequence>MISSRFFGGLIFLVAVGVAAWGIMSRLHAQTALAQYSMADAQWQVEVTHALPESHVPDLILPGQLQAWTETPIYAHTSGYLKHWAVDIGQKVKAGQEIAEISTPDIDAQEAQAEAEMRTAEANDELARVTAQRYAALLPTKTVSPQDADNKRLDAEAKKTALDAARANLERLHALDRFRKIVAPVDGIITARNVDVGTMIDSGSANGKATELFHLADARRLRAYIPVPEDEVSSLPAGGAVNIEARAFPGRIWNTQLVRHAQAIDPINHTELVELNLEGGILLPGSYIEVHFPRHAAKQSVTLPANTLVFRANGTSVAVVNEHQVVSLKPVIVGRDLGERIEILAGISSSDRVVVSPPDSLADGVTVVAREAGALRKIP</sequence>
<keyword evidence="3" id="KW-0175">Coiled coil</keyword>
<organism evidence="7">
    <name type="scientific">mine drainage metagenome</name>
    <dbReference type="NCBI Taxonomy" id="410659"/>
    <lineage>
        <taxon>unclassified sequences</taxon>
        <taxon>metagenomes</taxon>
        <taxon>ecological metagenomes</taxon>
    </lineage>
</organism>
<dbReference type="Pfam" id="PF25876">
    <property type="entry name" value="HH_MFP_RND"/>
    <property type="match status" value="1"/>
</dbReference>
<dbReference type="PANTHER" id="PTHR30469">
    <property type="entry name" value="MULTIDRUG RESISTANCE PROTEIN MDTA"/>
    <property type="match status" value="1"/>
</dbReference>
<dbReference type="Pfam" id="PF25917">
    <property type="entry name" value="BSH_RND"/>
    <property type="match status" value="1"/>
</dbReference>
<dbReference type="GO" id="GO:1990281">
    <property type="term" value="C:efflux pump complex"/>
    <property type="evidence" value="ECO:0007669"/>
    <property type="project" value="TreeGrafter"/>
</dbReference>
<keyword evidence="2" id="KW-0813">Transport</keyword>
<evidence type="ECO:0000259" key="5">
    <source>
        <dbReference type="Pfam" id="PF25917"/>
    </source>
</evidence>
<name>A0A3P3ZNG2_9ZZZZ</name>
<dbReference type="PANTHER" id="PTHR30469:SF37">
    <property type="entry name" value="RAGD PROTEIN"/>
    <property type="match status" value="1"/>
</dbReference>
<reference evidence="7" key="1">
    <citation type="submission" date="2018-10" db="EMBL/GenBank/DDBJ databases">
        <authorList>
            <person name="Plewniak F."/>
        </authorList>
    </citation>
    <scope>NUCLEOTIDE SEQUENCE</scope>
</reference>
<dbReference type="InterPro" id="IPR006143">
    <property type="entry name" value="RND_pump_MFP"/>
</dbReference>
<evidence type="ECO:0000256" key="1">
    <source>
        <dbReference type="ARBA" id="ARBA00004196"/>
    </source>
</evidence>
<dbReference type="SUPFAM" id="SSF111369">
    <property type="entry name" value="HlyD-like secretion proteins"/>
    <property type="match status" value="1"/>
</dbReference>
<evidence type="ECO:0000256" key="3">
    <source>
        <dbReference type="SAM" id="Coils"/>
    </source>
</evidence>
<comment type="subcellular location">
    <subcellularLocation>
        <location evidence="1">Cell envelope</location>
    </subcellularLocation>
</comment>
<dbReference type="AlphaFoldDB" id="A0A3P3ZNG2"/>